<reference evidence="5 6" key="1">
    <citation type="submission" date="2024-01" db="EMBL/GenBank/DDBJ databases">
        <title>The complete chloroplast genome sequence of Lithospermum erythrorhizon: insights into the phylogenetic relationship among Boraginaceae species and the maternal lineages of purple gromwells.</title>
        <authorList>
            <person name="Okada T."/>
            <person name="Watanabe K."/>
        </authorList>
    </citation>
    <scope>NUCLEOTIDE SEQUENCE [LARGE SCALE GENOMIC DNA]</scope>
</reference>
<dbReference type="Pfam" id="PF25210">
    <property type="entry name" value="Kelch_FKB95"/>
    <property type="match status" value="1"/>
</dbReference>
<protein>
    <submittedName>
        <fullName evidence="5">Non-motor actin binding protein</fullName>
    </submittedName>
</protein>
<dbReference type="SUPFAM" id="SSF117281">
    <property type="entry name" value="Kelch motif"/>
    <property type="match status" value="1"/>
</dbReference>
<comment type="caution">
    <text evidence="5">The sequence shown here is derived from an EMBL/GenBank/DDBJ whole genome shotgun (WGS) entry which is preliminary data.</text>
</comment>
<dbReference type="PANTHER" id="PTHR46344">
    <property type="entry name" value="OS02G0202900 PROTEIN"/>
    <property type="match status" value="1"/>
</dbReference>
<evidence type="ECO:0000259" key="4">
    <source>
        <dbReference type="Pfam" id="PF25210"/>
    </source>
</evidence>
<proteinExistence type="predicted"/>
<keyword evidence="2" id="KW-0677">Repeat</keyword>
<keyword evidence="1" id="KW-0880">Kelch repeat</keyword>
<dbReference type="Gene3D" id="2.120.10.80">
    <property type="entry name" value="Kelch-type beta propeller"/>
    <property type="match status" value="1"/>
</dbReference>
<name>A0AAV3NP96_LITER</name>
<gene>
    <name evidence="5" type="ORF">LIER_02391</name>
</gene>
<evidence type="ECO:0000313" key="5">
    <source>
        <dbReference type="EMBL" id="GAA0141187.1"/>
    </source>
</evidence>
<dbReference type="CDD" id="cd22152">
    <property type="entry name" value="F-box_AtAFR-like"/>
    <property type="match status" value="1"/>
</dbReference>
<dbReference type="AlphaFoldDB" id="A0AAV3NP96"/>
<dbReference type="EMBL" id="BAABME010000255">
    <property type="protein sequence ID" value="GAA0141187.1"/>
    <property type="molecule type" value="Genomic_DNA"/>
</dbReference>
<feature type="region of interest" description="Disordered" evidence="3">
    <location>
        <begin position="1"/>
        <end position="34"/>
    </location>
</feature>
<evidence type="ECO:0000256" key="2">
    <source>
        <dbReference type="ARBA" id="ARBA00022737"/>
    </source>
</evidence>
<dbReference type="InterPro" id="IPR015915">
    <property type="entry name" value="Kelch-typ_b-propeller"/>
</dbReference>
<feature type="compositionally biased region" description="Polar residues" evidence="3">
    <location>
        <begin position="1"/>
        <end position="15"/>
    </location>
</feature>
<dbReference type="SUPFAM" id="SSF81383">
    <property type="entry name" value="F-box domain"/>
    <property type="match status" value="1"/>
</dbReference>
<evidence type="ECO:0000256" key="1">
    <source>
        <dbReference type="ARBA" id="ARBA00022441"/>
    </source>
</evidence>
<dbReference type="Proteomes" id="UP001454036">
    <property type="component" value="Unassembled WGS sequence"/>
</dbReference>
<dbReference type="PANTHER" id="PTHR46344:SF26">
    <property type="entry name" value="F-BOX DOMAIN-CONTAINING PROTEIN"/>
    <property type="match status" value="1"/>
</dbReference>
<feature type="compositionally biased region" description="Basic and acidic residues" evidence="3">
    <location>
        <begin position="18"/>
        <end position="34"/>
    </location>
</feature>
<accession>A0AAV3NP96</accession>
<dbReference type="InterPro" id="IPR057499">
    <property type="entry name" value="Kelch_FKB95"/>
</dbReference>
<dbReference type="InterPro" id="IPR006652">
    <property type="entry name" value="Kelch_1"/>
</dbReference>
<organism evidence="5 6">
    <name type="scientific">Lithospermum erythrorhizon</name>
    <name type="common">Purple gromwell</name>
    <name type="synonym">Lithospermum officinale var. erythrorhizon</name>
    <dbReference type="NCBI Taxonomy" id="34254"/>
    <lineage>
        <taxon>Eukaryota</taxon>
        <taxon>Viridiplantae</taxon>
        <taxon>Streptophyta</taxon>
        <taxon>Embryophyta</taxon>
        <taxon>Tracheophyta</taxon>
        <taxon>Spermatophyta</taxon>
        <taxon>Magnoliopsida</taxon>
        <taxon>eudicotyledons</taxon>
        <taxon>Gunneridae</taxon>
        <taxon>Pentapetalae</taxon>
        <taxon>asterids</taxon>
        <taxon>lamiids</taxon>
        <taxon>Boraginales</taxon>
        <taxon>Boraginaceae</taxon>
        <taxon>Boraginoideae</taxon>
        <taxon>Lithospermeae</taxon>
        <taxon>Lithospermum</taxon>
    </lineage>
</organism>
<evidence type="ECO:0000313" key="6">
    <source>
        <dbReference type="Proteomes" id="UP001454036"/>
    </source>
</evidence>
<sequence length="375" mass="42379">MDSESSIELSPNSLSLGEHSENGSKDSSKQNPEKHLLIPGIPDDIAFSFLVRIPRKYHGILNCVSKRWRELVSSDVWYVHRRKHHMEETWVYALCRDKFGQLSCYVLDPDQLKRGWKRISDPPSRCLKRKGIGFEVSKRKLYLVGGCDWAEYATDEVYCYDTARNVWNEAPSLSIPRCYFACEAINDKIYAIGGIEPRSSNPQSWDTFDPETCSWTSHADLNVIPDIEDSFVLDGLIYIRTGSSFVSSHVYAVVYNPACGTWQHADHDMVSGWRGPAIVVDGHLYVLDQTSGIRLMLWKEDKREWVAVRRFSSLLTKPPCRLVAIGKKLFVIGKGLGTVMFDVENLGNLDGVLMASSAPKLITDDDLVHCKSVAI</sequence>
<feature type="domain" description="FKB95-like N-terminal Kelch" evidence="4">
    <location>
        <begin position="134"/>
        <end position="332"/>
    </location>
</feature>
<dbReference type="InterPro" id="IPR036047">
    <property type="entry name" value="F-box-like_dom_sf"/>
</dbReference>
<dbReference type="SMART" id="SM00612">
    <property type="entry name" value="Kelch"/>
    <property type="match status" value="1"/>
</dbReference>
<keyword evidence="6" id="KW-1185">Reference proteome</keyword>
<evidence type="ECO:0000256" key="3">
    <source>
        <dbReference type="SAM" id="MobiDB-lite"/>
    </source>
</evidence>